<evidence type="ECO:0000259" key="1">
    <source>
        <dbReference type="Pfam" id="PF08031"/>
    </source>
</evidence>
<keyword evidence="3" id="KW-1185">Reference proteome</keyword>
<organism evidence="2 3">
    <name type="scientific">Pyricularia grisea</name>
    <name type="common">Crabgrass-specific blast fungus</name>
    <name type="synonym">Magnaporthe grisea</name>
    <dbReference type="NCBI Taxonomy" id="148305"/>
    <lineage>
        <taxon>Eukaryota</taxon>
        <taxon>Fungi</taxon>
        <taxon>Dikarya</taxon>
        <taxon>Ascomycota</taxon>
        <taxon>Pezizomycotina</taxon>
        <taxon>Sordariomycetes</taxon>
        <taxon>Sordariomycetidae</taxon>
        <taxon>Magnaporthales</taxon>
        <taxon>Pyriculariaceae</taxon>
        <taxon>Pyricularia</taxon>
    </lineage>
</organism>
<dbReference type="InterPro" id="IPR016169">
    <property type="entry name" value="FAD-bd_PCMH_sub2"/>
</dbReference>
<dbReference type="Proteomes" id="UP001059893">
    <property type="component" value="Unassembled WGS sequence"/>
</dbReference>
<proteinExistence type="predicted"/>
<feature type="domain" description="Berberine/berberine-like" evidence="1">
    <location>
        <begin position="177"/>
        <end position="218"/>
    </location>
</feature>
<comment type="caution">
    <text evidence="2">The sequence shown here is derived from an EMBL/GenBank/DDBJ whole genome shotgun (WGS) entry which is preliminary data.</text>
</comment>
<name>A0ABQ8NLQ9_PYRGI</name>
<dbReference type="Gene3D" id="3.30.465.10">
    <property type="match status" value="1"/>
</dbReference>
<sequence length="222" mass="24743">MGLNIGGFYIDPSVNQTEAGPAEKAETLLEPFNRLDPAAEQSGDVPYPEVATAIGTGQDHPLCQPGDAHVQVTSQFNVYNVTTERALYQLFNRTISAHPQLADSVAFHESYSTAVVDRADPNVSTVAFRDHKLLIFFDTRLTPAHAADPEVLGMAREFGRQVRRIWNDGAPDLKPATYVNYTAGDEPLESMYGYNAARLQRLRKIKRKYDPHGRFVYYNPIA</sequence>
<dbReference type="EMBL" id="JABSND010000079">
    <property type="protein sequence ID" value="KAI6298934.1"/>
    <property type="molecule type" value="Genomic_DNA"/>
</dbReference>
<protein>
    <submittedName>
        <fullName evidence="2">FAD-linked oxidoreductase oxr2</fullName>
    </submittedName>
</protein>
<evidence type="ECO:0000313" key="3">
    <source>
        <dbReference type="Proteomes" id="UP001059893"/>
    </source>
</evidence>
<dbReference type="InterPro" id="IPR012951">
    <property type="entry name" value="BBE"/>
</dbReference>
<reference evidence="2" key="1">
    <citation type="submission" date="2021-01" db="EMBL/GenBank/DDBJ databases">
        <title>Deciphering the adaptive evolutionary patterns associated with biogeogrpahic diversity in the finger millet blast pathogen Magnaporthe oryzae in Eastern Africa.</title>
        <authorList>
            <person name="Onyema G."/>
            <person name="Shittu T.A."/>
            <person name="Dodsworth S."/>
            <person name="Devilliers S."/>
            <person name="Muthumeenakshi S."/>
            <person name="Sreenivasaprasad S."/>
        </authorList>
    </citation>
    <scope>NUCLEOTIDE SEQUENCE</scope>
    <source>
        <strain evidence="2">D15/s37</strain>
    </source>
</reference>
<dbReference type="Pfam" id="PF08031">
    <property type="entry name" value="BBE"/>
    <property type="match status" value="1"/>
</dbReference>
<accession>A0ABQ8NLQ9</accession>
<dbReference type="Gene3D" id="3.40.462.20">
    <property type="match status" value="1"/>
</dbReference>
<evidence type="ECO:0000313" key="2">
    <source>
        <dbReference type="EMBL" id="KAI6298934.1"/>
    </source>
</evidence>
<gene>
    <name evidence="2" type="primary">OXR2_3</name>
    <name evidence="2" type="ORF">MCOR33_005052</name>
</gene>